<keyword evidence="1 2" id="KW-0378">Hydrolase</keyword>
<dbReference type="STRING" id="996342.SAMN05443551_1875"/>
<dbReference type="AlphaFoldDB" id="A0A1M5RTG5"/>
<dbReference type="Proteomes" id="UP000184221">
    <property type="component" value="Unassembled WGS sequence"/>
</dbReference>
<dbReference type="HAMAP" id="MF_00457">
    <property type="entry name" value="UPF0173"/>
    <property type="match status" value="1"/>
</dbReference>
<dbReference type="InterPro" id="IPR036866">
    <property type="entry name" value="RibonucZ/Hydroxyglut_hydro"/>
</dbReference>
<dbReference type="InterPro" id="IPR050114">
    <property type="entry name" value="UPF0173_UPF0282_UlaG_hydrolase"/>
</dbReference>
<dbReference type="InterPro" id="IPR022877">
    <property type="entry name" value="UPF0173"/>
</dbReference>
<dbReference type="SUPFAM" id="SSF56281">
    <property type="entry name" value="Metallo-hydrolase/oxidoreductase"/>
    <property type="match status" value="1"/>
</dbReference>
<comment type="similarity">
    <text evidence="2">Belongs to the UPF0173 family.</text>
</comment>
<organism evidence="4 5">
    <name type="scientific">Marivita hallyeonensis</name>
    <dbReference type="NCBI Taxonomy" id="996342"/>
    <lineage>
        <taxon>Bacteria</taxon>
        <taxon>Pseudomonadati</taxon>
        <taxon>Pseudomonadota</taxon>
        <taxon>Alphaproteobacteria</taxon>
        <taxon>Rhodobacterales</taxon>
        <taxon>Roseobacteraceae</taxon>
        <taxon>Marivita</taxon>
    </lineage>
</organism>
<dbReference type="OrthoDB" id="9789133at2"/>
<evidence type="ECO:0000256" key="2">
    <source>
        <dbReference type="HAMAP-Rule" id="MF_00457"/>
    </source>
</evidence>
<accession>A0A1M5RTG5</accession>
<gene>
    <name evidence="4" type="ORF">SAMN05443551_1875</name>
</gene>
<dbReference type="PANTHER" id="PTHR43546:SF3">
    <property type="entry name" value="UPF0173 METAL-DEPENDENT HYDROLASE MJ1163"/>
    <property type="match status" value="1"/>
</dbReference>
<dbReference type="EMBL" id="FQXC01000002">
    <property type="protein sequence ID" value="SHH29348.1"/>
    <property type="molecule type" value="Genomic_DNA"/>
</dbReference>
<dbReference type="Pfam" id="PF12706">
    <property type="entry name" value="Lactamase_B_2"/>
    <property type="match status" value="1"/>
</dbReference>
<reference evidence="4 5" key="1">
    <citation type="submission" date="2016-11" db="EMBL/GenBank/DDBJ databases">
        <authorList>
            <person name="Jaros S."/>
            <person name="Januszkiewicz K."/>
            <person name="Wedrychowicz H."/>
        </authorList>
    </citation>
    <scope>NUCLEOTIDE SEQUENCE [LARGE SCALE GENOMIC DNA]</scope>
    <source>
        <strain evidence="4 5">DSM 29431</strain>
    </source>
</reference>
<dbReference type="InterPro" id="IPR001279">
    <property type="entry name" value="Metallo-B-lactamas"/>
</dbReference>
<proteinExistence type="inferred from homology"/>
<name>A0A1M5RTG5_9RHOB</name>
<evidence type="ECO:0000256" key="1">
    <source>
        <dbReference type="ARBA" id="ARBA00022801"/>
    </source>
</evidence>
<dbReference type="SMART" id="SM00849">
    <property type="entry name" value="Lactamase_B"/>
    <property type="match status" value="1"/>
</dbReference>
<evidence type="ECO:0000313" key="5">
    <source>
        <dbReference type="Proteomes" id="UP000184221"/>
    </source>
</evidence>
<protein>
    <recommendedName>
        <fullName evidence="2">UPF0173 metal-dependent hydrolase SAMN05443551_1875</fullName>
    </recommendedName>
</protein>
<evidence type="ECO:0000259" key="3">
    <source>
        <dbReference type="SMART" id="SM00849"/>
    </source>
</evidence>
<evidence type="ECO:0000313" key="4">
    <source>
        <dbReference type="EMBL" id="SHH29348.1"/>
    </source>
</evidence>
<feature type="domain" description="Metallo-beta-lactamase" evidence="3">
    <location>
        <begin position="7"/>
        <end position="196"/>
    </location>
</feature>
<keyword evidence="5" id="KW-1185">Reference proteome</keyword>
<dbReference type="NCBIfam" id="NF001911">
    <property type="entry name" value="PRK00685.1"/>
    <property type="match status" value="1"/>
</dbReference>
<dbReference type="PANTHER" id="PTHR43546">
    <property type="entry name" value="UPF0173 METAL-DEPENDENT HYDROLASE MJ1163-RELATED"/>
    <property type="match status" value="1"/>
</dbReference>
<dbReference type="RefSeq" id="WP_072777202.1">
    <property type="nucleotide sequence ID" value="NZ_FQXC01000002.1"/>
</dbReference>
<dbReference type="Gene3D" id="3.60.15.10">
    <property type="entry name" value="Ribonuclease Z/Hydroxyacylglutathione hydrolase-like"/>
    <property type="match status" value="1"/>
</dbReference>
<sequence length="230" mass="24709">MNIIWLGHGSFRIEIGDQILLVDPWLNGNPMMEGQDHEAAIAGATHILVTHGHFDHTTDIVEISKKTGAPVSALFELGKHLHGLGAVEGHAFGKGGTITLGNVAATLVPATHSSSMQVDGKNAYMGAEAGFILRGEGHTVYISGDTGILADMEWIGDYHKPDIGILSAGGYFTMDMSGAAYVAKKYFDFKTLIPCHYRTFPLLEQSAEGLIRALPDVDVIEPQVMQPITI</sequence>
<dbReference type="GO" id="GO:0016787">
    <property type="term" value="F:hydrolase activity"/>
    <property type="evidence" value="ECO:0007669"/>
    <property type="project" value="UniProtKB-UniRule"/>
</dbReference>